<evidence type="ECO:0000313" key="3">
    <source>
        <dbReference type="Proteomes" id="UP000245252"/>
    </source>
</evidence>
<dbReference type="EMBL" id="QFBC01000006">
    <property type="protein sequence ID" value="PWE55522.1"/>
    <property type="molecule type" value="Genomic_DNA"/>
</dbReference>
<evidence type="ECO:0000259" key="1">
    <source>
        <dbReference type="Pfam" id="PF08980"/>
    </source>
</evidence>
<organism evidence="2 3">
    <name type="scientific">Metarhizobium album</name>
    <dbReference type="NCBI Taxonomy" id="2182425"/>
    <lineage>
        <taxon>Bacteria</taxon>
        <taxon>Pseudomonadati</taxon>
        <taxon>Pseudomonadota</taxon>
        <taxon>Alphaproteobacteria</taxon>
        <taxon>Hyphomicrobiales</taxon>
        <taxon>Rhizobiaceae</taxon>
        <taxon>Metarhizobium</taxon>
    </lineage>
</organism>
<evidence type="ECO:0000313" key="2">
    <source>
        <dbReference type="EMBL" id="PWE55522.1"/>
    </source>
</evidence>
<protein>
    <submittedName>
        <fullName evidence="2">DUF1883 domain-containing protein</fullName>
    </submittedName>
</protein>
<accession>A0A2U2DQG5</accession>
<feature type="domain" description="DUF1883" evidence="1">
    <location>
        <begin position="6"/>
        <end position="91"/>
    </location>
</feature>
<dbReference type="OrthoDB" id="370892at2"/>
<gene>
    <name evidence="2" type="ORF">DEM27_15850</name>
</gene>
<proteinExistence type="predicted"/>
<dbReference type="Pfam" id="PF08980">
    <property type="entry name" value="DUF1883"/>
    <property type="match status" value="1"/>
</dbReference>
<dbReference type="Proteomes" id="UP000245252">
    <property type="component" value="Unassembled WGS sequence"/>
</dbReference>
<dbReference type="InterPro" id="IPR015073">
    <property type="entry name" value="DUF1883"/>
</dbReference>
<dbReference type="RefSeq" id="WP_109459221.1">
    <property type="nucleotide sequence ID" value="NZ_QFBC01000006.1"/>
</dbReference>
<dbReference type="InterPro" id="IPR036488">
    <property type="entry name" value="DUF1883-like_sf"/>
</dbReference>
<dbReference type="SUPFAM" id="SSF141099">
    <property type="entry name" value="Atu1913-like"/>
    <property type="match status" value="1"/>
</dbReference>
<dbReference type="AlphaFoldDB" id="A0A2U2DQG5"/>
<sequence length="107" mass="11785">MPKPAFRYTHYDLGVLRAGTAIEVTLSAVCNVRLMTPWNFQAFKEALKHQFVGGVARRSPIKLTIPETGPWHLVVDMEGQHGLAESSVKMIDSVNPARFQPAEPAVG</sequence>
<dbReference type="Gene3D" id="4.10.1210.10">
    <property type="entry name" value="Atu1913-like"/>
    <property type="match status" value="1"/>
</dbReference>
<name>A0A2U2DQG5_9HYPH</name>
<comment type="caution">
    <text evidence="2">The sequence shown here is derived from an EMBL/GenBank/DDBJ whole genome shotgun (WGS) entry which is preliminary data.</text>
</comment>
<reference evidence="2 3" key="1">
    <citation type="submission" date="2018-05" db="EMBL/GenBank/DDBJ databases">
        <title>The draft genome of strain NS-104.</title>
        <authorList>
            <person name="Hang P."/>
            <person name="Jiang J."/>
        </authorList>
    </citation>
    <scope>NUCLEOTIDE SEQUENCE [LARGE SCALE GENOMIC DNA]</scope>
    <source>
        <strain evidence="2 3">NS-104</strain>
    </source>
</reference>
<keyword evidence="3" id="KW-1185">Reference proteome</keyword>